<accession>A0A0E9W7I1</accession>
<reference evidence="1" key="1">
    <citation type="submission" date="2014-11" db="EMBL/GenBank/DDBJ databases">
        <authorList>
            <person name="Amaro Gonzalez C."/>
        </authorList>
    </citation>
    <scope>NUCLEOTIDE SEQUENCE</scope>
</reference>
<dbReference type="EMBL" id="GBXM01022265">
    <property type="protein sequence ID" value="JAH86312.1"/>
    <property type="molecule type" value="Transcribed_RNA"/>
</dbReference>
<proteinExistence type="predicted"/>
<sequence>MGYIVSCHSNAELIIYQTNLSLCIPTKKSVVHLKGLLFCFTLKHFLFCNTECPGPVSVASYCFNIFHQF</sequence>
<protein>
    <submittedName>
        <fullName evidence="1">Uncharacterized protein</fullName>
    </submittedName>
</protein>
<reference evidence="1" key="2">
    <citation type="journal article" date="2015" name="Fish Shellfish Immunol.">
        <title>Early steps in the European eel (Anguilla anguilla)-Vibrio vulnificus interaction in the gills: Role of the RtxA13 toxin.</title>
        <authorList>
            <person name="Callol A."/>
            <person name="Pajuelo D."/>
            <person name="Ebbesson L."/>
            <person name="Teles M."/>
            <person name="MacKenzie S."/>
            <person name="Amaro C."/>
        </authorList>
    </citation>
    <scope>NUCLEOTIDE SEQUENCE</scope>
</reference>
<evidence type="ECO:0000313" key="1">
    <source>
        <dbReference type="EMBL" id="JAH86312.1"/>
    </source>
</evidence>
<organism evidence="1">
    <name type="scientific">Anguilla anguilla</name>
    <name type="common">European freshwater eel</name>
    <name type="synonym">Muraena anguilla</name>
    <dbReference type="NCBI Taxonomy" id="7936"/>
    <lineage>
        <taxon>Eukaryota</taxon>
        <taxon>Metazoa</taxon>
        <taxon>Chordata</taxon>
        <taxon>Craniata</taxon>
        <taxon>Vertebrata</taxon>
        <taxon>Euteleostomi</taxon>
        <taxon>Actinopterygii</taxon>
        <taxon>Neopterygii</taxon>
        <taxon>Teleostei</taxon>
        <taxon>Anguilliformes</taxon>
        <taxon>Anguillidae</taxon>
        <taxon>Anguilla</taxon>
    </lineage>
</organism>
<dbReference type="AlphaFoldDB" id="A0A0E9W7I1"/>
<name>A0A0E9W7I1_ANGAN</name>